<evidence type="ECO:0000256" key="10">
    <source>
        <dbReference type="ARBA" id="ARBA00023163"/>
    </source>
</evidence>
<feature type="domain" description="C2H2-type" evidence="14">
    <location>
        <begin position="412"/>
        <end position="439"/>
    </location>
</feature>
<keyword evidence="7" id="KW-0862">Zinc</keyword>
<dbReference type="PROSITE" id="PS50157">
    <property type="entry name" value="ZINC_FINGER_C2H2_2"/>
    <property type="match status" value="10"/>
</dbReference>
<evidence type="ECO:0000259" key="15">
    <source>
        <dbReference type="PROSITE" id="PS50805"/>
    </source>
</evidence>
<feature type="region of interest" description="Disordered" evidence="13">
    <location>
        <begin position="252"/>
        <end position="273"/>
    </location>
</feature>
<dbReference type="Gene3D" id="3.30.160.60">
    <property type="entry name" value="Classic Zinc Finger"/>
    <property type="match status" value="10"/>
</dbReference>
<dbReference type="FunFam" id="3.30.160.60:FF:001498">
    <property type="entry name" value="Zinc finger protein 404"/>
    <property type="match status" value="1"/>
</dbReference>
<dbReference type="PROSITE" id="PS50806">
    <property type="entry name" value="KRAB_RELATED"/>
    <property type="match status" value="1"/>
</dbReference>
<dbReference type="Pfam" id="PF13465">
    <property type="entry name" value="zf-H2C2_2"/>
    <property type="match status" value="3"/>
</dbReference>
<dbReference type="InterPro" id="IPR036236">
    <property type="entry name" value="Znf_C2H2_sf"/>
</dbReference>
<evidence type="ECO:0000256" key="3">
    <source>
        <dbReference type="ARBA" id="ARBA00006991"/>
    </source>
</evidence>
<feature type="region of interest" description="Disordered" evidence="13">
    <location>
        <begin position="227"/>
        <end position="246"/>
    </location>
</feature>
<organism evidence="17 18">
    <name type="scientific">Alligator sinensis</name>
    <name type="common">Chinese alligator</name>
    <dbReference type="NCBI Taxonomy" id="38654"/>
    <lineage>
        <taxon>Eukaryota</taxon>
        <taxon>Metazoa</taxon>
        <taxon>Chordata</taxon>
        <taxon>Craniata</taxon>
        <taxon>Vertebrata</taxon>
        <taxon>Euteleostomi</taxon>
        <taxon>Archelosauria</taxon>
        <taxon>Archosauria</taxon>
        <taxon>Crocodylia</taxon>
        <taxon>Alligatoridae</taxon>
        <taxon>Alligatorinae</taxon>
        <taxon>Alligator</taxon>
    </lineage>
</organism>
<dbReference type="GeneID" id="102368338"/>
<feature type="domain" description="C2H2-type" evidence="14">
    <location>
        <begin position="468"/>
        <end position="495"/>
    </location>
</feature>
<dbReference type="SUPFAM" id="SSF57667">
    <property type="entry name" value="beta-beta-alpha zinc fingers"/>
    <property type="match status" value="6"/>
</dbReference>
<evidence type="ECO:0000256" key="11">
    <source>
        <dbReference type="ARBA" id="ARBA00023242"/>
    </source>
</evidence>
<dbReference type="Pfam" id="PF01352">
    <property type="entry name" value="KRAB"/>
    <property type="match status" value="1"/>
</dbReference>
<comment type="similarity">
    <text evidence="3">Belongs to the krueppel C2H2-type zinc-finger protein family.</text>
</comment>
<feature type="compositionally biased region" description="Basic and acidic residues" evidence="13">
    <location>
        <begin position="232"/>
        <end position="246"/>
    </location>
</feature>
<dbReference type="FunFam" id="3.30.160.60:FF:001119">
    <property type="entry name" value="zinc finger protein 408"/>
    <property type="match status" value="1"/>
</dbReference>
<feature type="region of interest" description="Disordered" evidence="13">
    <location>
        <begin position="172"/>
        <end position="218"/>
    </location>
</feature>
<evidence type="ECO:0000256" key="6">
    <source>
        <dbReference type="ARBA" id="ARBA00022771"/>
    </source>
</evidence>
<keyword evidence="4" id="KW-0479">Metal-binding</keyword>
<dbReference type="FunFam" id="3.30.160.60:FF:000016">
    <property type="entry name" value="zinc finger protein 37 homolog"/>
    <property type="match status" value="1"/>
</dbReference>
<dbReference type="KEGG" id="asn:102368338"/>
<dbReference type="Pfam" id="PF00096">
    <property type="entry name" value="zf-C2H2"/>
    <property type="match status" value="5"/>
</dbReference>
<feature type="domain" description="C2H2-type" evidence="14">
    <location>
        <begin position="384"/>
        <end position="411"/>
    </location>
</feature>
<evidence type="ECO:0000313" key="18">
    <source>
        <dbReference type="RefSeq" id="XP_025051189.1"/>
    </source>
</evidence>
<feature type="domain" description="C2H2-type" evidence="14">
    <location>
        <begin position="496"/>
        <end position="523"/>
    </location>
</feature>
<dbReference type="FunFam" id="3.30.160.60:FF:002343">
    <property type="entry name" value="Zinc finger protein 33A"/>
    <property type="match status" value="2"/>
</dbReference>
<evidence type="ECO:0000256" key="2">
    <source>
        <dbReference type="ARBA" id="ARBA00004123"/>
    </source>
</evidence>
<evidence type="ECO:0000256" key="8">
    <source>
        <dbReference type="ARBA" id="ARBA00023015"/>
    </source>
</evidence>
<dbReference type="GO" id="GO:0003700">
    <property type="term" value="F:DNA-binding transcription factor activity"/>
    <property type="evidence" value="ECO:0007669"/>
    <property type="project" value="TreeGrafter"/>
</dbReference>
<dbReference type="Proteomes" id="UP000189705">
    <property type="component" value="Unplaced"/>
</dbReference>
<evidence type="ECO:0000256" key="1">
    <source>
        <dbReference type="ARBA" id="ARBA00003767"/>
    </source>
</evidence>
<dbReference type="PROSITE" id="PS00028">
    <property type="entry name" value="ZINC_FINGER_C2H2_1"/>
    <property type="match status" value="9"/>
</dbReference>
<sequence length="552" mass="62363">MKLREKGPVNMKLQEIPTGGLVEMGFLTPVPGQLDNGQGRPPKQGERTELWEAFEDVAVYFTQKEWELLGDEDKELYQDQMLRNYQALLSLGYQGPTPGLICRIERGEVELWVCDDEDHGDSSRAEDLLPDSCDLEDTWDLSAEESSTGSLPASDLCLEAGAGLMLNRADKRPAEEGPSDLESWQTSPSRSGGRVPPSPKKDNLHKRPSRSQNQMENVMKKVPTLVGYESGAEAKPKKSHGYREEFDKLKNRKNPKGKIRPGERFHPGKKPPQCSECGKHFTLSASLAEHQRIHTGEKPYGCSECGKHFTHSSSLVHHQRIHTGEKPHRCPECGKSFTQVSHLARHQQIHTGEKPHHCPECGKSFILSSHLVRHKRIHTGEKPYQCPECGKSFTQASHLARHQHIHTGEKPYQCLECGKSFTRSSHLAQHQQANRGENPHQCPECGKSFIGSSQLVQHQRIHTGEKPYQCPECGKSFTLSFHLTRHQRIHTGEKPYQCSECGKSFTESSRLVQHQRMHTGEKPHQCPECGKSFLWASQLARHQRIHKGKKPH</sequence>
<dbReference type="InParanoid" id="A0A3Q0FV27"/>
<dbReference type="GO" id="GO:0008270">
    <property type="term" value="F:zinc ion binding"/>
    <property type="evidence" value="ECO:0007669"/>
    <property type="project" value="UniProtKB-KW"/>
</dbReference>
<dbReference type="PROSITE" id="PS50805">
    <property type="entry name" value="KRAB"/>
    <property type="match status" value="1"/>
</dbReference>
<dbReference type="SMART" id="SM00355">
    <property type="entry name" value="ZnF_C2H2"/>
    <property type="match status" value="10"/>
</dbReference>
<dbReference type="GO" id="GO:0005634">
    <property type="term" value="C:nucleus"/>
    <property type="evidence" value="ECO:0007669"/>
    <property type="project" value="UniProtKB-SubCell"/>
</dbReference>
<name>A0A3Q0FV27_ALLSI</name>
<dbReference type="GO" id="GO:0006357">
    <property type="term" value="P:regulation of transcription by RNA polymerase II"/>
    <property type="evidence" value="ECO:0007669"/>
    <property type="project" value="TreeGrafter"/>
</dbReference>
<protein>
    <submittedName>
        <fullName evidence="18">Zinc finger protein 34-like</fullName>
    </submittedName>
</protein>
<dbReference type="AlphaFoldDB" id="A0A3Q0FV27"/>
<dbReference type="InterPro" id="IPR050589">
    <property type="entry name" value="Ikaros_C2H2-ZF"/>
</dbReference>
<evidence type="ECO:0000256" key="5">
    <source>
        <dbReference type="ARBA" id="ARBA00022737"/>
    </source>
</evidence>
<dbReference type="FunFam" id="3.30.160.60:FF:001882">
    <property type="entry name" value="Zinc finger protein 473"/>
    <property type="match status" value="1"/>
</dbReference>
<feature type="domain" description="C2H2-type" evidence="14">
    <location>
        <begin position="328"/>
        <end position="355"/>
    </location>
</feature>
<keyword evidence="9" id="KW-0238">DNA-binding</keyword>
<feature type="domain" description="C2H2-type" evidence="14">
    <location>
        <begin position="356"/>
        <end position="383"/>
    </location>
</feature>
<gene>
    <name evidence="18" type="primary">LOC102368338</name>
</gene>
<comment type="function">
    <text evidence="1">May be involved in transcriptional regulation.</text>
</comment>
<evidence type="ECO:0000256" key="9">
    <source>
        <dbReference type="ARBA" id="ARBA00023125"/>
    </source>
</evidence>
<dbReference type="Gene3D" id="6.10.140.140">
    <property type="match status" value="1"/>
</dbReference>
<proteinExistence type="inferred from homology"/>
<dbReference type="CDD" id="cd07765">
    <property type="entry name" value="KRAB_A-box"/>
    <property type="match status" value="1"/>
</dbReference>
<evidence type="ECO:0000313" key="17">
    <source>
        <dbReference type="Proteomes" id="UP000189705"/>
    </source>
</evidence>
<dbReference type="SUPFAM" id="SSF109640">
    <property type="entry name" value="KRAB domain (Kruppel-associated box)"/>
    <property type="match status" value="1"/>
</dbReference>
<dbReference type="RefSeq" id="XP_025051189.1">
    <property type="nucleotide sequence ID" value="XM_025195404.1"/>
</dbReference>
<evidence type="ECO:0000259" key="14">
    <source>
        <dbReference type="PROSITE" id="PS50157"/>
    </source>
</evidence>
<dbReference type="FunFam" id="3.30.160.60:FF:001997">
    <property type="entry name" value="Uncharacterized protein"/>
    <property type="match status" value="1"/>
</dbReference>
<keyword evidence="5" id="KW-0677">Repeat</keyword>
<feature type="domain" description="C2H2-type" evidence="14">
    <location>
        <begin position="300"/>
        <end position="327"/>
    </location>
</feature>
<dbReference type="PANTHER" id="PTHR24404">
    <property type="entry name" value="ZINC FINGER PROTEIN"/>
    <property type="match status" value="1"/>
</dbReference>
<keyword evidence="11" id="KW-0539">Nucleus</keyword>
<comment type="subcellular location">
    <subcellularLocation>
        <location evidence="2">Nucleus</location>
    </subcellularLocation>
</comment>
<dbReference type="InterPro" id="IPR001909">
    <property type="entry name" value="KRAB"/>
</dbReference>
<dbReference type="FunFam" id="3.30.160.60:FF:001161">
    <property type="entry name" value="zinc finger protein 397 isoform X2"/>
    <property type="match status" value="1"/>
</dbReference>
<feature type="domain" description="KRAB" evidence="15">
    <location>
        <begin position="52"/>
        <end position="124"/>
    </location>
</feature>
<dbReference type="InterPro" id="IPR013087">
    <property type="entry name" value="Znf_C2H2_type"/>
</dbReference>
<keyword evidence="10" id="KW-0804">Transcription</keyword>
<evidence type="ECO:0000256" key="13">
    <source>
        <dbReference type="SAM" id="MobiDB-lite"/>
    </source>
</evidence>
<dbReference type="GO" id="GO:0000978">
    <property type="term" value="F:RNA polymerase II cis-regulatory region sequence-specific DNA binding"/>
    <property type="evidence" value="ECO:0007669"/>
    <property type="project" value="TreeGrafter"/>
</dbReference>
<evidence type="ECO:0000256" key="7">
    <source>
        <dbReference type="ARBA" id="ARBA00022833"/>
    </source>
</evidence>
<dbReference type="FunFam" id="3.30.160.60:FF:000295">
    <property type="entry name" value="zinc finger protein 19"/>
    <property type="match status" value="1"/>
</dbReference>
<evidence type="ECO:0000256" key="4">
    <source>
        <dbReference type="ARBA" id="ARBA00022723"/>
    </source>
</evidence>
<dbReference type="PANTHER" id="PTHR24404:SF100">
    <property type="entry name" value="ZINC FINGER PROTEIN 501"/>
    <property type="match status" value="1"/>
</dbReference>
<feature type="domain" description="C2H2-type" evidence="14">
    <location>
        <begin position="524"/>
        <end position="551"/>
    </location>
</feature>
<feature type="domain" description="C2H2-type" evidence="14">
    <location>
        <begin position="272"/>
        <end position="299"/>
    </location>
</feature>
<keyword evidence="17" id="KW-1185">Reference proteome</keyword>
<feature type="domain" description="KRAB-related" evidence="16">
    <location>
        <begin position="49"/>
        <end position="113"/>
    </location>
</feature>
<dbReference type="FunFam" id="3.30.160.60:FF:000642">
    <property type="entry name" value="Zinc finger with KRAB and SCAN domains 2"/>
    <property type="match status" value="1"/>
</dbReference>
<keyword evidence="6 12" id="KW-0863">Zinc-finger</keyword>
<dbReference type="SMART" id="SM00349">
    <property type="entry name" value="KRAB"/>
    <property type="match status" value="1"/>
</dbReference>
<evidence type="ECO:0000256" key="12">
    <source>
        <dbReference type="PROSITE-ProRule" id="PRU00042"/>
    </source>
</evidence>
<keyword evidence="8" id="KW-0805">Transcription regulation</keyword>
<reference evidence="18" key="1">
    <citation type="submission" date="2025-08" db="UniProtKB">
        <authorList>
            <consortium name="RefSeq"/>
        </authorList>
    </citation>
    <scope>IDENTIFICATION</scope>
</reference>
<feature type="domain" description="C2H2-type" evidence="14">
    <location>
        <begin position="440"/>
        <end position="467"/>
    </location>
</feature>
<accession>A0A3Q0FV27</accession>
<dbReference type="InterPro" id="IPR036051">
    <property type="entry name" value="KRAB_dom_sf"/>
</dbReference>
<dbReference type="InterPro" id="IPR003655">
    <property type="entry name" value="aKRAB"/>
</dbReference>
<evidence type="ECO:0000259" key="16">
    <source>
        <dbReference type="PROSITE" id="PS50806"/>
    </source>
</evidence>